<keyword evidence="9 14" id="KW-0520">NAD</keyword>
<evidence type="ECO:0000256" key="10">
    <source>
        <dbReference type="ARBA" id="ARBA00023157"/>
    </source>
</evidence>
<dbReference type="Gene3D" id="3.30.390.30">
    <property type="match status" value="1"/>
</dbReference>
<dbReference type="PANTHER" id="PTHR22912:SF217">
    <property type="entry name" value="DIHYDROLIPOYL DEHYDROGENASE"/>
    <property type="match status" value="1"/>
</dbReference>
<evidence type="ECO:0000256" key="3">
    <source>
        <dbReference type="ARBA" id="ARBA00012608"/>
    </source>
</evidence>
<comment type="subcellular location">
    <subcellularLocation>
        <location evidence="1">Cytoplasm</location>
    </subcellularLocation>
</comment>
<dbReference type="GO" id="GO:0005737">
    <property type="term" value="C:cytoplasm"/>
    <property type="evidence" value="ECO:0007669"/>
    <property type="project" value="UniProtKB-SubCell"/>
</dbReference>
<keyword evidence="11 16" id="KW-0676">Redox-active center</keyword>
<evidence type="ECO:0000256" key="13">
    <source>
        <dbReference type="PIRSR" id="PIRSR000350-2"/>
    </source>
</evidence>
<dbReference type="Proteomes" id="UP000465241">
    <property type="component" value="Unassembled WGS sequence"/>
</dbReference>
<keyword evidence="14" id="KW-0547">Nucleotide-binding</keyword>
<dbReference type="EC" id="1.8.1.4" evidence="3 16"/>
<dbReference type="InterPro" id="IPR001100">
    <property type="entry name" value="Pyr_nuc-diS_OxRdtase"/>
</dbReference>
<dbReference type="InterPro" id="IPR023753">
    <property type="entry name" value="FAD/NAD-binding_dom"/>
</dbReference>
<evidence type="ECO:0000256" key="16">
    <source>
        <dbReference type="RuleBase" id="RU003692"/>
    </source>
</evidence>
<dbReference type="PRINTS" id="PR00368">
    <property type="entry name" value="FADPNR"/>
</dbReference>
<dbReference type="GO" id="GO:0050660">
    <property type="term" value="F:flavin adenine dinucleotide binding"/>
    <property type="evidence" value="ECO:0007669"/>
    <property type="project" value="InterPro"/>
</dbReference>
<comment type="caution">
    <text evidence="19">The sequence shown here is derived from an EMBL/GenBank/DDBJ whole genome shotgun (WGS) entry which is preliminary data.</text>
</comment>
<dbReference type="InterPro" id="IPR004099">
    <property type="entry name" value="Pyr_nucl-diS_OxRdtase_dimer"/>
</dbReference>
<dbReference type="SUPFAM" id="SSF51905">
    <property type="entry name" value="FAD/NAD(P)-binding domain"/>
    <property type="match status" value="1"/>
</dbReference>
<evidence type="ECO:0000256" key="7">
    <source>
        <dbReference type="ARBA" id="ARBA00022827"/>
    </source>
</evidence>
<evidence type="ECO:0000259" key="17">
    <source>
        <dbReference type="Pfam" id="PF02852"/>
    </source>
</evidence>
<feature type="active site" description="Proton acceptor" evidence="13">
    <location>
        <position position="443"/>
    </location>
</feature>
<dbReference type="InterPro" id="IPR050151">
    <property type="entry name" value="Class-I_Pyr_Nuc-Dis_Oxidored"/>
</dbReference>
<dbReference type="GO" id="GO:0006103">
    <property type="term" value="P:2-oxoglutarate metabolic process"/>
    <property type="evidence" value="ECO:0007669"/>
    <property type="project" value="TreeGrafter"/>
</dbReference>
<feature type="binding site" evidence="14">
    <location>
        <position position="113"/>
    </location>
    <ligand>
        <name>FAD</name>
        <dbReference type="ChEBI" id="CHEBI:57692"/>
    </ligand>
</feature>
<dbReference type="FunFam" id="3.30.390.30:FF:000001">
    <property type="entry name" value="Dihydrolipoyl dehydrogenase"/>
    <property type="match status" value="1"/>
</dbReference>
<evidence type="ECO:0000256" key="6">
    <source>
        <dbReference type="ARBA" id="ARBA00022630"/>
    </source>
</evidence>
<feature type="domain" description="FAD/NAD(P)-binding" evidence="18">
    <location>
        <begin position="4"/>
        <end position="324"/>
    </location>
</feature>
<evidence type="ECO:0000313" key="19">
    <source>
        <dbReference type="EMBL" id="GFG61595.1"/>
    </source>
</evidence>
<keyword evidence="6 16" id="KW-0285">Flavoprotein</keyword>
<protein>
    <recommendedName>
        <fullName evidence="4 16">Dihydrolipoyl dehydrogenase</fullName>
        <ecNumber evidence="3 16">1.8.1.4</ecNumber>
    </recommendedName>
</protein>
<feature type="binding site" evidence="14">
    <location>
        <position position="268"/>
    </location>
    <ligand>
        <name>NAD(+)</name>
        <dbReference type="ChEBI" id="CHEBI:57540"/>
    </ligand>
</feature>
<evidence type="ECO:0000259" key="18">
    <source>
        <dbReference type="Pfam" id="PF07992"/>
    </source>
</evidence>
<comment type="miscellaneous">
    <text evidence="16">The active site is a redox-active disulfide bond.</text>
</comment>
<feature type="domain" description="Pyridine nucleotide-disulphide oxidoreductase dimerisation" evidence="17">
    <location>
        <begin position="345"/>
        <end position="452"/>
    </location>
</feature>
<keyword evidence="7 14" id="KW-0274">FAD</keyword>
<evidence type="ECO:0000256" key="9">
    <source>
        <dbReference type="ARBA" id="ARBA00023027"/>
    </source>
</evidence>
<dbReference type="SUPFAM" id="SSF55424">
    <property type="entry name" value="FAD/NAD-linked reductases, dimerisation (C-terminal) domain"/>
    <property type="match status" value="1"/>
</dbReference>
<feature type="binding site" evidence="14">
    <location>
        <position position="201"/>
    </location>
    <ligand>
        <name>NAD(+)</name>
        <dbReference type="ChEBI" id="CHEBI:57540"/>
    </ligand>
</feature>
<evidence type="ECO:0000256" key="8">
    <source>
        <dbReference type="ARBA" id="ARBA00023002"/>
    </source>
</evidence>
<feature type="binding site" evidence="14">
    <location>
        <begin position="178"/>
        <end position="185"/>
    </location>
    <ligand>
        <name>NAD(+)</name>
        <dbReference type="ChEBI" id="CHEBI:57540"/>
    </ligand>
</feature>
<accession>A0A7I9WV79</accession>
<evidence type="ECO:0000256" key="15">
    <source>
        <dbReference type="PIRSR" id="PIRSR000350-4"/>
    </source>
</evidence>
<evidence type="ECO:0000256" key="1">
    <source>
        <dbReference type="ARBA" id="ARBA00004496"/>
    </source>
</evidence>
<dbReference type="RefSeq" id="WP_193491299.1">
    <property type="nucleotide sequence ID" value="NZ_BAAAMC010000032.1"/>
</dbReference>
<feature type="binding site" evidence="14">
    <location>
        <begin position="142"/>
        <end position="144"/>
    </location>
    <ligand>
        <name>FAD</name>
        <dbReference type="ChEBI" id="CHEBI:57692"/>
    </ligand>
</feature>
<feature type="binding site" evidence="14">
    <location>
        <position position="309"/>
    </location>
    <ligand>
        <name>FAD</name>
        <dbReference type="ChEBI" id="CHEBI:57692"/>
    </ligand>
</feature>
<comment type="catalytic activity">
    <reaction evidence="12 16">
        <text>N(6)-[(R)-dihydrolipoyl]-L-lysyl-[protein] + NAD(+) = N(6)-[(R)-lipoyl]-L-lysyl-[protein] + NADH + H(+)</text>
        <dbReference type="Rhea" id="RHEA:15045"/>
        <dbReference type="Rhea" id="RHEA-COMP:10474"/>
        <dbReference type="Rhea" id="RHEA-COMP:10475"/>
        <dbReference type="ChEBI" id="CHEBI:15378"/>
        <dbReference type="ChEBI" id="CHEBI:57540"/>
        <dbReference type="ChEBI" id="CHEBI:57945"/>
        <dbReference type="ChEBI" id="CHEBI:83099"/>
        <dbReference type="ChEBI" id="CHEBI:83100"/>
        <dbReference type="EC" id="1.8.1.4"/>
    </reaction>
</comment>
<evidence type="ECO:0000256" key="11">
    <source>
        <dbReference type="ARBA" id="ARBA00023284"/>
    </source>
</evidence>
<dbReference type="Pfam" id="PF02852">
    <property type="entry name" value="Pyr_redox_dim"/>
    <property type="match status" value="1"/>
</dbReference>
<dbReference type="InterPro" id="IPR012999">
    <property type="entry name" value="Pyr_OxRdtase_I_AS"/>
</dbReference>
<sequence length="464" mass="49724">MTHYDVVVLGAGPGGYVAAIRAAQLGLNTAIVEPKYWGGVCLNVGCIPSKALLRNAEIAHIFTKEAKTFGISGEATFDYGAAYDRSRKVADGRVAGVHFLMKKNKITEIQGYGKFTSANAMTVNLNDGGTEEVTFDNAIIATGSHTKLVPGTKLSENVITYEEQIMERDLPSSIIIAGAGAIGMEFAYVLKNYGVDVTIVEFLPRALPNEDAEVSKEIEKQYKKLGVKILTGTKVESINDTGSSVTVKISKDGKSEELKADKVMQAIGFVPNVEGFDLEKTGVQLTDRGGIAIDDYMRTNVKGIYAIGDVTAKLQLAHVAEAMGVVAAETIAGAETLALGDYRMMPRATFCQPQVASFGLTEQQAKDEGHDVVVAKFPFTANGKAHGLADPTGFVKLIADKKYGELLGGHLIGPDVAELLPELTLAQKWDLTATELARNVHTHPTLSEALQECFHGLTGHMINF</sequence>
<reference evidence="19 20" key="1">
    <citation type="journal article" date="2019" name="Emerg. Microbes Infect.">
        <title>Comprehensive subspecies identification of 175 nontuberculous mycobacteria species based on 7547 genomic profiles.</title>
        <authorList>
            <person name="Matsumoto Y."/>
            <person name="Kinjo T."/>
            <person name="Motooka D."/>
            <person name="Nabeya D."/>
            <person name="Jung N."/>
            <person name="Uechi K."/>
            <person name="Horii T."/>
            <person name="Iida T."/>
            <person name="Fujita J."/>
            <person name="Nakamura S."/>
        </authorList>
    </citation>
    <scope>NUCLEOTIDE SEQUENCE [LARGE SCALE GENOMIC DNA]</scope>
    <source>
        <strain evidence="19 20">JCM 13392</strain>
    </source>
</reference>
<comment type="cofactor">
    <cofactor evidence="14 16">
        <name>FAD</name>
        <dbReference type="ChEBI" id="CHEBI:57692"/>
    </cofactor>
    <text evidence="14 16">Binds 1 FAD per subunit.</text>
</comment>
<keyword evidence="10" id="KW-1015">Disulfide bond</keyword>
<dbReference type="NCBIfam" id="TIGR01350">
    <property type="entry name" value="lipoamide_DH"/>
    <property type="match status" value="1"/>
</dbReference>
<dbReference type="PROSITE" id="PS00076">
    <property type="entry name" value="PYRIDINE_REDOX_1"/>
    <property type="match status" value="1"/>
</dbReference>
<evidence type="ECO:0000256" key="5">
    <source>
        <dbReference type="ARBA" id="ARBA00022490"/>
    </source>
</evidence>
<name>A0A7I9WV79_9MYCO</name>
<dbReference type="GO" id="GO:0004148">
    <property type="term" value="F:dihydrolipoyl dehydrogenase (NADH) activity"/>
    <property type="evidence" value="ECO:0007669"/>
    <property type="project" value="UniProtKB-EC"/>
</dbReference>
<evidence type="ECO:0000256" key="2">
    <source>
        <dbReference type="ARBA" id="ARBA00007532"/>
    </source>
</evidence>
<evidence type="ECO:0000313" key="20">
    <source>
        <dbReference type="Proteomes" id="UP000465241"/>
    </source>
</evidence>
<dbReference type="Gene3D" id="3.50.50.60">
    <property type="entry name" value="FAD/NAD(P)-binding domain"/>
    <property type="match status" value="2"/>
</dbReference>
<keyword evidence="5" id="KW-0963">Cytoplasm</keyword>
<organism evidence="19 20">
    <name type="scientific">Mycolicibacterium murale</name>
    <dbReference type="NCBI Taxonomy" id="182220"/>
    <lineage>
        <taxon>Bacteria</taxon>
        <taxon>Bacillati</taxon>
        <taxon>Actinomycetota</taxon>
        <taxon>Actinomycetes</taxon>
        <taxon>Mycobacteriales</taxon>
        <taxon>Mycobacteriaceae</taxon>
        <taxon>Mycolicibacterium</taxon>
    </lineage>
</organism>
<gene>
    <name evidence="19" type="primary">lpdA</name>
    <name evidence="19" type="ORF">MMUR_57310</name>
</gene>
<dbReference type="AlphaFoldDB" id="A0A7I9WV79"/>
<comment type="similarity">
    <text evidence="2 16">Belongs to the class-I pyridine nucleotide-disulfide oxidoreductase family.</text>
</comment>
<keyword evidence="8 16" id="KW-0560">Oxidoreductase</keyword>
<dbReference type="InterPro" id="IPR006258">
    <property type="entry name" value="Lipoamide_DH"/>
</dbReference>
<feature type="disulfide bond" description="Redox-active" evidence="15">
    <location>
        <begin position="41"/>
        <end position="46"/>
    </location>
</feature>
<dbReference type="EMBL" id="BLKT01000003">
    <property type="protein sequence ID" value="GFG61595.1"/>
    <property type="molecule type" value="Genomic_DNA"/>
</dbReference>
<dbReference type="PRINTS" id="PR00411">
    <property type="entry name" value="PNDRDTASEI"/>
</dbReference>
<dbReference type="InterPro" id="IPR036188">
    <property type="entry name" value="FAD/NAD-bd_sf"/>
</dbReference>
<dbReference type="PANTHER" id="PTHR22912">
    <property type="entry name" value="DISULFIDE OXIDOREDUCTASE"/>
    <property type="match status" value="1"/>
</dbReference>
<dbReference type="Pfam" id="PF07992">
    <property type="entry name" value="Pyr_redox_2"/>
    <property type="match status" value="1"/>
</dbReference>
<proteinExistence type="inferred from homology"/>
<dbReference type="PIRSF" id="PIRSF000350">
    <property type="entry name" value="Mercury_reductase_MerA"/>
    <property type="match status" value="1"/>
</dbReference>
<evidence type="ECO:0000256" key="4">
    <source>
        <dbReference type="ARBA" id="ARBA00016961"/>
    </source>
</evidence>
<keyword evidence="20" id="KW-1185">Reference proteome</keyword>
<evidence type="ECO:0000256" key="14">
    <source>
        <dbReference type="PIRSR" id="PIRSR000350-3"/>
    </source>
</evidence>
<feature type="binding site" evidence="14">
    <location>
        <position position="50"/>
    </location>
    <ligand>
        <name>FAD</name>
        <dbReference type="ChEBI" id="CHEBI:57692"/>
    </ligand>
</feature>
<dbReference type="InterPro" id="IPR016156">
    <property type="entry name" value="FAD/NAD-linked_Rdtase_dimer_sf"/>
</dbReference>
<evidence type="ECO:0000256" key="12">
    <source>
        <dbReference type="ARBA" id="ARBA00049187"/>
    </source>
</evidence>